<reference evidence="2" key="1">
    <citation type="submission" date="2025-08" db="UniProtKB">
        <authorList>
            <consortium name="RefSeq"/>
        </authorList>
    </citation>
    <scope>IDENTIFICATION</scope>
    <source>
        <tissue evidence="2">Leaves</tissue>
    </source>
</reference>
<keyword evidence="1" id="KW-1185">Reference proteome</keyword>
<dbReference type="Gramene" id="Jr08_22840_p1">
    <property type="protein sequence ID" value="cds.Jr08_22840_p1"/>
    <property type="gene ID" value="Jr08_22840"/>
</dbReference>
<dbReference type="GeneID" id="109001895"/>
<sequence>MATLPRSFSPIQNPQTHFLSGPLKPPTDQCFLKVSSSDSSLGTTSCGKVKLETNKRLFTVRAGGDVGRPNTASIFVGGFVLGGIVVGTLGCIYAPQISKALAGADRKDLMRRLPKFIYDEEKALERTRKILTEKIAQLNSAIDDVSAQLRADNAPNANGAAVNSDEIEASI</sequence>
<dbReference type="AlphaFoldDB" id="A0A2I4FTG4"/>
<gene>
    <name evidence="2" type="primary">LOC109001895</name>
</gene>
<organism evidence="1 2">
    <name type="scientific">Juglans regia</name>
    <name type="common">English walnut</name>
    <dbReference type="NCBI Taxonomy" id="51240"/>
    <lineage>
        <taxon>Eukaryota</taxon>
        <taxon>Viridiplantae</taxon>
        <taxon>Streptophyta</taxon>
        <taxon>Embryophyta</taxon>
        <taxon>Tracheophyta</taxon>
        <taxon>Spermatophyta</taxon>
        <taxon>Magnoliopsida</taxon>
        <taxon>eudicotyledons</taxon>
        <taxon>Gunneridae</taxon>
        <taxon>Pentapetalae</taxon>
        <taxon>rosids</taxon>
        <taxon>fabids</taxon>
        <taxon>Fagales</taxon>
        <taxon>Juglandaceae</taxon>
        <taxon>Juglans</taxon>
    </lineage>
</organism>
<dbReference type="FunCoup" id="A0A2I4FTG4">
    <property type="interactions" value="1726"/>
</dbReference>
<evidence type="ECO:0000313" key="2">
    <source>
        <dbReference type="RefSeq" id="XP_018834938.1"/>
    </source>
</evidence>
<dbReference type="STRING" id="51240.A0A2I4FTG4"/>
<dbReference type="RefSeq" id="XP_018834938.1">
    <property type="nucleotide sequence ID" value="XM_018979393.2"/>
</dbReference>
<dbReference type="OrthoDB" id="1700403at2759"/>
<dbReference type="KEGG" id="jre:109001895"/>
<accession>A0A2I4FTG4</accession>
<dbReference type="GO" id="GO:0009706">
    <property type="term" value="C:chloroplast inner membrane"/>
    <property type="evidence" value="ECO:0000318"/>
    <property type="project" value="GO_Central"/>
</dbReference>
<evidence type="ECO:0000313" key="1">
    <source>
        <dbReference type="Proteomes" id="UP000235220"/>
    </source>
</evidence>
<dbReference type="PANTHER" id="PTHR34048">
    <property type="entry name" value="LOW-DENSITY RECEPTOR-LIKE PROTEIN"/>
    <property type="match status" value="1"/>
</dbReference>
<protein>
    <submittedName>
        <fullName evidence="2">Uncharacterized protein LOC109001895 isoform X1</fullName>
    </submittedName>
</protein>
<dbReference type="PANTHER" id="PTHR34048:SF5">
    <property type="entry name" value="INNER MEMBRANE LOCALIZED PROTEIN"/>
    <property type="match status" value="1"/>
</dbReference>
<name>A0A2I4FTG4_JUGRE</name>
<dbReference type="InterPro" id="IPR040377">
    <property type="entry name" value="Ssl2009-like"/>
</dbReference>
<dbReference type="Proteomes" id="UP000235220">
    <property type="component" value="Chromosome 8"/>
</dbReference>
<proteinExistence type="predicted"/>